<dbReference type="AlphaFoldDB" id="U6LRT7"/>
<organism evidence="2 3">
    <name type="scientific">Eimeria brunetti</name>
    <dbReference type="NCBI Taxonomy" id="51314"/>
    <lineage>
        <taxon>Eukaryota</taxon>
        <taxon>Sar</taxon>
        <taxon>Alveolata</taxon>
        <taxon>Apicomplexa</taxon>
        <taxon>Conoidasida</taxon>
        <taxon>Coccidia</taxon>
        <taxon>Eucoccidiorida</taxon>
        <taxon>Eimeriorina</taxon>
        <taxon>Eimeriidae</taxon>
        <taxon>Eimeria</taxon>
    </lineage>
</organism>
<evidence type="ECO:0000256" key="1">
    <source>
        <dbReference type="SAM" id="MobiDB-lite"/>
    </source>
</evidence>
<evidence type="ECO:0000313" key="2">
    <source>
        <dbReference type="EMBL" id="CDJ53032.1"/>
    </source>
</evidence>
<gene>
    <name evidence="2" type="ORF">EBH_0005930</name>
</gene>
<dbReference type="VEuPathDB" id="ToxoDB:EBH_0005930"/>
<dbReference type="EMBL" id="HG713244">
    <property type="protein sequence ID" value="CDJ53032.1"/>
    <property type="molecule type" value="Genomic_DNA"/>
</dbReference>
<dbReference type="Proteomes" id="UP000030750">
    <property type="component" value="Unassembled WGS sequence"/>
</dbReference>
<name>U6LRT7_9EIME</name>
<feature type="region of interest" description="Disordered" evidence="1">
    <location>
        <begin position="404"/>
        <end position="428"/>
    </location>
</feature>
<feature type="region of interest" description="Disordered" evidence="1">
    <location>
        <begin position="43"/>
        <end position="134"/>
    </location>
</feature>
<proteinExistence type="predicted"/>
<keyword evidence="3" id="KW-1185">Reference proteome</keyword>
<reference evidence="2" key="2">
    <citation type="submission" date="2013-10" db="EMBL/GenBank/DDBJ databases">
        <authorList>
            <person name="Aslett M."/>
        </authorList>
    </citation>
    <scope>NUCLEOTIDE SEQUENCE [LARGE SCALE GENOMIC DNA]</scope>
    <source>
        <strain evidence="2">Houghton</strain>
    </source>
</reference>
<protein>
    <submittedName>
        <fullName evidence="2">Uncharacterized protein</fullName>
    </submittedName>
</protein>
<dbReference type="OrthoDB" id="346242at2759"/>
<feature type="compositionally biased region" description="Basic and acidic residues" evidence="1">
    <location>
        <begin position="409"/>
        <end position="418"/>
    </location>
</feature>
<feature type="compositionally biased region" description="Polar residues" evidence="1">
    <location>
        <begin position="112"/>
        <end position="121"/>
    </location>
</feature>
<feature type="compositionally biased region" description="Basic and acidic residues" evidence="1">
    <location>
        <begin position="69"/>
        <end position="82"/>
    </location>
</feature>
<evidence type="ECO:0000313" key="3">
    <source>
        <dbReference type="Proteomes" id="UP000030750"/>
    </source>
</evidence>
<feature type="compositionally biased region" description="Basic and acidic residues" evidence="1">
    <location>
        <begin position="102"/>
        <end position="111"/>
    </location>
</feature>
<sequence>MLKCSRIDRCGAFRSLYGSLRRAVNIWHDVGLSRPAAAPLRSACSTGLPPHQRRCIHNEPSASPSAVQRELREDAADSRAERSPVVAEAPARGPRVEWPADIVERARRELSSGRSTHSPSLQGHHGGPPSEPSSFISLAELQQQLQPNDIRAFWRRVRRAISQPLSGAAAAADPSFGALDGAPRGTDSCPIVYKRYIDGMVAAHHYPSRLLPPRQAMKLPPLFFVTPFALREDAGASAQAQEQRLRERVLRTNSPGERLPKISVLACVQLVERLYGRVSLLFLFDVGGQHSQLADVSAWLRHLERHSAFISSVYGPAFASSAAAAASSAAAGSLPPGLMQQLFSGLGWRPEGMGPELASVQYICVDHAPFWLRSLAVRSMQSLTPAFRPLSPFHSFPHRLHNAARMQKKPPEGPHDPLQEPQGDPRGPREAALRLLAEEYEHLCSLIRNRGVGSSLIGSFLAYSGRWGPEEVAVFKRKERSKFVSVLLVDKAARVRWHATGSPTEEAVLLLL</sequence>
<reference evidence="2" key="1">
    <citation type="submission" date="2013-10" db="EMBL/GenBank/DDBJ databases">
        <title>Genomic analysis of the causative agents of coccidiosis in chickens.</title>
        <authorList>
            <person name="Reid A.J."/>
            <person name="Blake D."/>
            <person name="Billington K."/>
            <person name="Browne H."/>
            <person name="Dunn M."/>
            <person name="Hung S."/>
            <person name="Kawahara F."/>
            <person name="Miranda-Saavedra D."/>
            <person name="Mourier T."/>
            <person name="Nagra H."/>
            <person name="Otto T.D."/>
            <person name="Rawlings N."/>
            <person name="Sanchez A."/>
            <person name="Sanders M."/>
            <person name="Subramaniam C."/>
            <person name="Tay Y."/>
            <person name="Dear P."/>
            <person name="Doerig C."/>
            <person name="Gruber A."/>
            <person name="Parkinson J."/>
            <person name="Shirley M."/>
            <person name="Wan K.L."/>
            <person name="Berriman M."/>
            <person name="Tomley F."/>
            <person name="Pain A."/>
        </authorList>
    </citation>
    <scope>NUCLEOTIDE SEQUENCE [LARGE SCALE GENOMIC DNA]</scope>
    <source>
        <strain evidence="2">Houghton</strain>
    </source>
</reference>
<accession>U6LRT7</accession>